<reference evidence="10 11" key="1">
    <citation type="submission" date="2020-02" db="EMBL/GenBank/DDBJ databases">
        <title>Draft genome sequence of Lactococcus sp. Hs20B0-1.</title>
        <authorList>
            <person name="Noda S."/>
            <person name="Yuki M."/>
            <person name="Ohkuma M."/>
        </authorList>
    </citation>
    <scope>NUCLEOTIDE SEQUENCE [LARGE SCALE GENOMIC DNA]</scope>
    <source>
        <strain evidence="10 11">Hs20B0-1</strain>
    </source>
</reference>
<evidence type="ECO:0000256" key="6">
    <source>
        <dbReference type="ARBA" id="ARBA00022840"/>
    </source>
</evidence>
<evidence type="ECO:0000259" key="9">
    <source>
        <dbReference type="PROSITE" id="PS50146"/>
    </source>
</evidence>
<dbReference type="AlphaFoldDB" id="A0A6A0B7E8"/>
<comment type="cofactor">
    <cofactor evidence="1">
        <name>Mg(2+)</name>
        <dbReference type="ChEBI" id="CHEBI:18420"/>
    </cofactor>
</comment>
<sequence>MIYYILANPHAGHGHGKVVTHTLTDYLSQKNIPFHLFETQQPLDEAPLIAKILTLKTGADRLLIIGGDGTISLSLNALPADEVFSYIPAGSGNDFARGLGISRQESATLATFDAIHSGQAQEIYVISYSSDKLSGIATNNIGIGLDAAIVDAANKSRLKAVLNRFKLGQLSYLISALHVLFTKKAFAIQANGRRFDKAFIFTVTKHPYFGGGIPLAPDASLKTPELHLVTISRFNLFKTFLLIPKLLKGTHFENDHVDLLINKHFTLTATSTQPVQIDGEIKTFLAGQTLEISTEKRTIIY</sequence>
<dbReference type="Pfam" id="PF00781">
    <property type="entry name" value="DAGK_cat"/>
    <property type="match status" value="1"/>
</dbReference>
<dbReference type="InterPro" id="IPR016064">
    <property type="entry name" value="NAD/diacylglycerol_kinase_sf"/>
</dbReference>
<dbReference type="SUPFAM" id="SSF111331">
    <property type="entry name" value="NAD kinase/diacylglycerol kinase-like"/>
    <property type="match status" value="1"/>
</dbReference>
<keyword evidence="7" id="KW-0443">Lipid metabolism</keyword>
<dbReference type="Proteomes" id="UP000475928">
    <property type="component" value="Unassembled WGS sequence"/>
</dbReference>
<dbReference type="PANTHER" id="PTHR12358">
    <property type="entry name" value="SPHINGOSINE KINASE"/>
    <property type="match status" value="1"/>
</dbReference>
<name>A0A6A0B7E8_9LACT</name>
<dbReference type="EMBL" id="BLLH01000013">
    <property type="protein sequence ID" value="GFH41359.1"/>
    <property type="molecule type" value="Genomic_DNA"/>
</dbReference>
<keyword evidence="5" id="KW-0418">Kinase</keyword>
<accession>A0A6A0B7E8</accession>
<keyword evidence="6" id="KW-0067">ATP-binding</keyword>
<evidence type="ECO:0000313" key="10">
    <source>
        <dbReference type="EMBL" id="GFH41359.1"/>
    </source>
</evidence>
<protein>
    <submittedName>
        <fullName evidence="10">Transcriptional regulator</fullName>
    </submittedName>
</protein>
<comment type="caution">
    <text evidence="10">The sequence shown here is derived from an EMBL/GenBank/DDBJ whole genome shotgun (WGS) entry which is preliminary data.</text>
</comment>
<evidence type="ECO:0000256" key="3">
    <source>
        <dbReference type="ARBA" id="ARBA00022679"/>
    </source>
</evidence>
<evidence type="ECO:0000256" key="2">
    <source>
        <dbReference type="ARBA" id="ARBA00005983"/>
    </source>
</evidence>
<dbReference type="Pfam" id="PF19279">
    <property type="entry name" value="YegS_C"/>
    <property type="match status" value="1"/>
</dbReference>
<dbReference type="NCBIfam" id="TIGR00147">
    <property type="entry name" value="YegS/Rv2252/BmrU family lipid kinase"/>
    <property type="match status" value="1"/>
</dbReference>
<evidence type="ECO:0000313" key="11">
    <source>
        <dbReference type="Proteomes" id="UP000475928"/>
    </source>
</evidence>
<keyword evidence="8" id="KW-1208">Phospholipid metabolism</keyword>
<evidence type="ECO:0000256" key="8">
    <source>
        <dbReference type="ARBA" id="ARBA00023264"/>
    </source>
</evidence>
<dbReference type="GO" id="GO:0016301">
    <property type="term" value="F:kinase activity"/>
    <property type="evidence" value="ECO:0007669"/>
    <property type="project" value="UniProtKB-KW"/>
</dbReference>
<evidence type="ECO:0000256" key="4">
    <source>
        <dbReference type="ARBA" id="ARBA00022741"/>
    </source>
</evidence>
<dbReference type="InterPro" id="IPR001206">
    <property type="entry name" value="Diacylglycerol_kinase_cat_dom"/>
</dbReference>
<dbReference type="PANTHER" id="PTHR12358:SF54">
    <property type="entry name" value="SPHINGOSINE KINASE RELATED PROTEIN"/>
    <property type="match status" value="1"/>
</dbReference>
<organism evidence="10 11">
    <name type="scientific">Pseudolactococcus insecticola</name>
    <dbReference type="NCBI Taxonomy" id="2709158"/>
    <lineage>
        <taxon>Bacteria</taxon>
        <taxon>Bacillati</taxon>
        <taxon>Bacillota</taxon>
        <taxon>Bacilli</taxon>
        <taxon>Lactobacillales</taxon>
        <taxon>Streptococcaceae</taxon>
        <taxon>Pseudolactococcus</taxon>
    </lineage>
</organism>
<dbReference type="InterPro" id="IPR045540">
    <property type="entry name" value="YegS/DAGK_C"/>
</dbReference>
<dbReference type="Gene3D" id="2.60.200.40">
    <property type="match status" value="1"/>
</dbReference>
<evidence type="ECO:0000256" key="5">
    <source>
        <dbReference type="ARBA" id="ARBA00022777"/>
    </source>
</evidence>
<feature type="domain" description="DAGKc" evidence="9">
    <location>
        <begin position="1"/>
        <end position="132"/>
    </location>
</feature>
<keyword evidence="7" id="KW-0594">Phospholipid biosynthesis</keyword>
<keyword evidence="4" id="KW-0547">Nucleotide-binding</keyword>
<dbReference type="PROSITE" id="PS50146">
    <property type="entry name" value="DAGK"/>
    <property type="match status" value="1"/>
</dbReference>
<dbReference type="GO" id="GO:0008654">
    <property type="term" value="P:phospholipid biosynthetic process"/>
    <property type="evidence" value="ECO:0007669"/>
    <property type="project" value="UniProtKB-KW"/>
</dbReference>
<evidence type="ECO:0000256" key="1">
    <source>
        <dbReference type="ARBA" id="ARBA00001946"/>
    </source>
</evidence>
<keyword evidence="7" id="KW-0444">Lipid biosynthesis</keyword>
<dbReference type="InterPro" id="IPR005218">
    <property type="entry name" value="Diacylglycerol/lipid_kinase"/>
</dbReference>
<dbReference type="InterPro" id="IPR017438">
    <property type="entry name" value="ATP-NAD_kinase_N"/>
</dbReference>
<proteinExistence type="inferred from homology"/>
<gene>
    <name evidence="10" type="primary">ysfG</name>
    <name evidence="10" type="ORF">Hs20B_17570</name>
</gene>
<dbReference type="InterPro" id="IPR050187">
    <property type="entry name" value="Lipid_Phosphate_FormReg"/>
</dbReference>
<keyword evidence="3" id="KW-0808">Transferase</keyword>
<comment type="similarity">
    <text evidence="2">Belongs to the diacylglycerol/lipid kinase family.</text>
</comment>
<evidence type="ECO:0000256" key="7">
    <source>
        <dbReference type="ARBA" id="ARBA00023209"/>
    </source>
</evidence>
<dbReference type="SMART" id="SM00046">
    <property type="entry name" value="DAGKc"/>
    <property type="match status" value="1"/>
</dbReference>
<dbReference type="GO" id="GO:0005524">
    <property type="term" value="F:ATP binding"/>
    <property type="evidence" value="ECO:0007669"/>
    <property type="project" value="UniProtKB-KW"/>
</dbReference>
<keyword evidence="11" id="KW-1185">Reference proteome</keyword>
<dbReference type="RefSeq" id="WP_172357774.1">
    <property type="nucleotide sequence ID" value="NZ_BLLH01000013.1"/>
</dbReference>
<dbReference type="Gene3D" id="3.40.50.10330">
    <property type="entry name" value="Probable inorganic polyphosphate/atp-NAD kinase, domain 1"/>
    <property type="match status" value="1"/>
</dbReference>